<organism evidence="1 2">
    <name type="scientific">Crocosphaera watsonii WH 0005</name>
    <dbReference type="NCBI Taxonomy" id="423472"/>
    <lineage>
        <taxon>Bacteria</taxon>
        <taxon>Bacillati</taxon>
        <taxon>Cyanobacteriota</taxon>
        <taxon>Cyanophyceae</taxon>
        <taxon>Oscillatoriophycideae</taxon>
        <taxon>Chroococcales</taxon>
        <taxon>Aphanothecaceae</taxon>
        <taxon>Crocosphaera</taxon>
    </lineage>
</organism>
<proteinExistence type="predicted"/>
<gene>
    <name evidence="1" type="ORF">CWATWH0005_4798</name>
</gene>
<accession>T2IPM9</accession>
<protein>
    <submittedName>
        <fullName evidence="1">Uncharacterized protein</fullName>
    </submittedName>
</protein>
<dbReference type="Proteomes" id="UP000017981">
    <property type="component" value="Unassembled WGS sequence"/>
</dbReference>
<reference evidence="1 2" key="1">
    <citation type="submission" date="2013-01" db="EMBL/GenBank/DDBJ databases">
        <authorList>
            <person name="Bench S."/>
        </authorList>
    </citation>
    <scope>NUCLEOTIDE SEQUENCE [LARGE SCALE GENOMIC DNA]</scope>
    <source>
        <strain evidence="1 2">WH 0005</strain>
    </source>
</reference>
<dbReference type="AlphaFoldDB" id="T2IPM9"/>
<evidence type="ECO:0000313" key="1">
    <source>
        <dbReference type="EMBL" id="CCQ54993.1"/>
    </source>
</evidence>
<dbReference type="EMBL" id="CAQL01000265">
    <property type="protein sequence ID" value="CCQ54993.1"/>
    <property type="molecule type" value="Genomic_DNA"/>
</dbReference>
<evidence type="ECO:0000313" key="2">
    <source>
        <dbReference type="Proteomes" id="UP000017981"/>
    </source>
</evidence>
<reference evidence="1 2" key="2">
    <citation type="submission" date="2013-09" db="EMBL/GenBank/DDBJ databases">
        <title>Whole genome comparison of six Crocosphaera watsonii strains with differing phenotypes.</title>
        <authorList>
            <person name="Bench S.R."/>
            <person name="Heller P."/>
            <person name="Frank I."/>
            <person name="Arciniega M."/>
            <person name="Shilova I.N."/>
            <person name="Zehr J.P."/>
        </authorList>
    </citation>
    <scope>NUCLEOTIDE SEQUENCE [LARGE SCALE GENOMIC DNA]</scope>
    <source>
        <strain evidence="1 2">WH 0005</strain>
    </source>
</reference>
<sequence>MFDESKGLCNNCAEAGIEEKITTPNAIRDGIDLHLSGFVLGCAFL</sequence>
<comment type="caution">
    <text evidence="1">The sequence shown here is derived from an EMBL/GenBank/DDBJ whole genome shotgun (WGS) entry which is preliminary data.</text>
</comment>
<name>T2IPM9_CROWT</name>